<gene>
    <name evidence="11" type="ORF">HPG69_004278</name>
</gene>
<comment type="caution">
    <text evidence="11">The sequence shown here is derived from an EMBL/GenBank/DDBJ whole genome shotgun (WGS) entry which is preliminary data.</text>
</comment>
<dbReference type="AlphaFoldDB" id="A0A7J7EB24"/>
<evidence type="ECO:0000256" key="2">
    <source>
        <dbReference type="ARBA" id="ARBA00007406"/>
    </source>
</evidence>
<dbReference type="GO" id="GO:0006096">
    <property type="term" value="P:glycolytic process"/>
    <property type="evidence" value="ECO:0007669"/>
    <property type="project" value="UniProtKB-KW"/>
</dbReference>
<dbReference type="GO" id="GO:0051287">
    <property type="term" value="F:NAD binding"/>
    <property type="evidence" value="ECO:0007669"/>
    <property type="project" value="InterPro"/>
</dbReference>
<dbReference type="GO" id="GO:0005829">
    <property type="term" value="C:cytosol"/>
    <property type="evidence" value="ECO:0007669"/>
    <property type="project" value="TreeGrafter"/>
</dbReference>
<keyword evidence="7" id="KW-0520">NAD</keyword>
<evidence type="ECO:0000256" key="9">
    <source>
        <dbReference type="ARBA" id="ARBA00047698"/>
    </source>
</evidence>
<evidence type="ECO:0000256" key="8">
    <source>
        <dbReference type="ARBA" id="ARBA00023152"/>
    </source>
</evidence>
<keyword evidence="5" id="KW-0963">Cytoplasm</keyword>
<protein>
    <recommendedName>
        <fullName evidence="4">Glyceraldehyde-3-phosphate dehydrogenase</fullName>
        <ecNumber evidence="3">1.2.1.12</ecNumber>
    </recommendedName>
</protein>
<dbReference type="SMART" id="SM00846">
    <property type="entry name" value="Gp_dh_N"/>
    <property type="match status" value="1"/>
</dbReference>
<evidence type="ECO:0000256" key="4">
    <source>
        <dbReference type="ARBA" id="ARBA00021022"/>
    </source>
</evidence>
<dbReference type="InterPro" id="IPR020831">
    <property type="entry name" value="GlycerAld/Erythrose_P_DH"/>
</dbReference>
<dbReference type="EC" id="1.2.1.12" evidence="3"/>
<dbReference type="InterPro" id="IPR020828">
    <property type="entry name" value="GlycerAld_3-P_DH_NAD(P)-bd"/>
</dbReference>
<keyword evidence="12" id="KW-1185">Reference proteome</keyword>
<proteinExistence type="inferred from homology"/>
<feature type="domain" description="Glyceraldehyde 3-phosphate dehydrogenase NAD(P) binding" evidence="10">
    <location>
        <begin position="81"/>
        <end position="151"/>
    </location>
</feature>
<dbReference type="PANTHER" id="PTHR10836">
    <property type="entry name" value="GLYCERALDEHYDE 3-PHOSPHATE DEHYDROGENASE"/>
    <property type="match status" value="1"/>
</dbReference>
<reference evidence="11 12" key="1">
    <citation type="journal article" date="2020" name="Mol. Biol. Evol.">
        <title>Interspecific Gene Flow and the Evolution of Specialization in Black and White Rhinoceros.</title>
        <authorList>
            <person name="Moodley Y."/>
            <person name="Westbury M.V."/>
            <person name="Russo I.M."/>
            <person name="Gopalakrishnan S."/>
            <person name="Rakotoarivelo A."/>
            <person name="Olsen R.A."/>
            <person name="Prost S."/>
            <person name="Tunstall T."/>
            <person name="Ryder O.A."/>
            <person name="Dalen L."/>
            <person name="Bruford M.W."/>
        </authorList>
    </citation>
    <scope>NUCLEOTIDE SEQUENCE [LARGE SCALE GENOMIC DNA]</scope>
    <source>
        <strain evidence="11">SBR-YM</strain>
        <tissue evidence="11">Skin</tissue>
    </source>
</reference>
<evidence type="ECO:0000259" key="10">
    <source>
        <dbReference type="SMART" id="SM00846"/>
    </source>
</evidence>
<dbReference type="Pfam" id="PF00044">
    <property type="entry name" value="Gp_dh_N"/>
    <property type="match status" value="1"/>
</dbReference>
<evidence type="ECO:0000256" key="5">
    <source>
        <dbReference type="ARBA" id="ARBA00022490"/>
    </source>
</evidence>
<evidence type="ECO:0000256" key="6">
    <source>
        <dbReference type="ARBA" id="ARBA00023002"/>
    </source>
</evidence>
<dbReference type="SUPFAM" id="SSF51735">
    <property type="entry name" value="NAD(P)-binding Rossmann-fold domains"/>
    <property type="match status" value="1"/>
</dbReference>
<evidence type="ECO:0000313" key="12">
    <source>
        <dbReference type="Proteomes" id="UP000551758"/>
    </source>
</evidence>
<name>A0A7J7EB24_DICBM</name>
<comment type="catalytic activity">
    <reaction evidence="9">
        <text>D-glyceraldehyde 3-phosphate + phosphate + NAD(+) = (2R)-3-phospho-glyceroyl phosphate + NADH + H(+)</text>
        <dbReference type="Rhea" id="RHEA:10300"/>
        <dbReference type="ChEBI" id="CHEBI:15378"/>
        <dbReference type="ChEBI" id="CHEBI:43474"/>
        <dbReference type="ChEBI" id="CHEBI:57540"/>
        <dbReference type="ChEBI" id="CHEBI:57604"/>
        <dbReference type="ChEBI" id="CHEBI:57945"/>
        <dbReference type="ChEBI" id="CHEBI:59776"/>
        <dbReference type="EC" id="1.2.1.12"/>
    </reaction>
</comment>
<evidence type="ECO:0000313" key="11">
    <source>
        <dbReference type="EMBL" id="KAF5912606.1"/>
    </source>
</evidence>
<accession>A0A7J7EB24</accession>
<keyword evidence="8" id="KW-0324">Glycolysis</keyword>
<comment type="similarity">
    <text evidence="2">Belongs to the glyceraldehyde-3-phosphate dehydrogenase family.</text>
</comment>
<dbReference type="Proteomes" id="UP000551758">
    <property type="component" value="Unassembled WGS sequence"/>
</dbReference>
<comment type="pathway">
    <text evidence="1">Carbohydrate degradation; glycolysis; pyruvate from D-glyceraldehyde 3-phosphate: step 1/5.</text>
</comment>
<dbReference type="GO" id="GO:0004365">
    <property type="term" value="F:glyceraldehyde-3-phosphate dehydrogenase (NAD+) (phosphorylating) activity"/>
    <property type="evidence" value="ECO:0007669"/>
    <property type="project" value="UniProtKB-EC"/>
</dbReference>
<evidence type="ECO:0000256" key="3">
    <source>
        <dbReference type="ARBA" id="ARBA00013119"/>
    </source>
</evidence>
<keyword evidence="6" id="KW-0560">Oxidoreductase</keyword>
<organism evidence="11 12">
    <name type="scientific">Diceros bicornis minor</name>
    <name type="common">South-central black rhinoceros</name>
    <dbReference type="NCBI Taxonomy" id="77932"/>
    <lineage>
        <taxon>Eukaryota</taxon>
        <taxon>Metazoa</taxon>
        <taxon>Chordata</taxon>
        <taxon>Craniata</taxon>
        <taxon>Vertebrata</taxon>
        <taxon>Euteleostomi</taxon>
        <taxon>Mammalia</taxon>
        <taxon>Eutheria</taxon>
        <taxon>Laurasiatheria</taxon>
        <taxon>Perissodactyla</taxon>
        <taxon>Rhinocerotidae</taxon>
        <taxon>Diceros</taxon>
    </lineage>
</organism>
<evidence type="ECO:0000256" key="7">
    <source>
        <dbReference type="ARBA" id="ARBA00023027"/>
    </source>
</evidence>
<dbReference type="PANTHER" id="PTHR10836:SF111">
    <property type="entry name" value="GLYCERALDEHYDE-3-PHOSPHATE DEHYDROGENASE"/>
    <property type="match status" value="1"/>
</dbReference>
<dbReference type="Gene3D" id="3.40.50.720">
    <property type="entry name" value="NAD(P)-binding Rossmann-like Domain"/>
    <property type="match status" value="1"/>
</dbReference>
<sequence>MTDNASVQKFLRCICIIKEVVFQKLFPLEGADDFNRIRIILLPFPVLIPMSYNSHVIMQDPLGQAAASSYTVQATSLRHMVKVRVNGFGCLGHLVTRAVFNSGKVDIVAICGSFIDLNYMYVSTHGKFNGTVKVENWKLVINGKPIFIFQE</sequence>
<evidence type="ECO:0000256" key="1">
    <source>
        <dbReference type="ARBA" id="ARBA00004869"/>
    </source>
</evidence>
<dbReference type="EMBL" id="JACDTQ010003814">
    <property type="protein sequence ID" value="KAF5912606.1"/>
    <property type="molecule type" value="Genomic_DNA"/>
</dbReference>
<dbReference type="InterPro" id="IPR036291">
    <property type="entry name" value="NAD(P)-bd_dom_sf"/>
</dbReference>